<reference evidence="2 3" key="1">
    <citation type="submission" date="2016-10" db="EMBL/GenBank/DDBJ databases">
        <title>The genome sequence of Colletotrichum fioriniae PJ7.</title>
        <authorList>
            <person name="Baroncelli R."/>
        </authorList>
    </citation>
    <scope>NUCLEOTIDE SEQUENCE [LARGE SCALE GENOMIC DNA]</scope>
    <source>
        <strain evidence="2 3">Tom-12</strain>
    </source>
</reference>
<evidence type="ECO:0000256" key="1">
    <source>
        <dbReference type="SAM" id="MobiDB-lite"/>
    </source>
</evidence>
<evidence type="ECO:0000313" key="3">
    <source>
        <dbReference type="Proteomes" id="UP001227543"/>
    </source>
</evidence>
<evidence type="ECO:0000313" key="2">
    <source>
        <dbReference type="EMBL" id="KAK1451013.1"/>
    </source>
</evidence>
<feature type="non-terminal residue" evidence="2">
    <location>
        <position position="157"/>
    </location>
</feature>
<dbReference type="EMBL" id="MLFU01000486">
    <property type="protein sequence ID" value="KAK1451013.1"/>
    <property type="molecule type" value="Genomic_DNA"/>
</dbReference>
<protein>
    <recommendedName>
        <fullName evidence="4">Zn(2)-C6 fungal-type domain-containing protein</fullName>
    </recommendedName>
</protein>
<dbReference type="RefSeq" id="XP_060372128.1">
    <property type="nucleotide sequence ID" value="XM_060533294.1"/>
</dbReference>
<name>A0ABQ9QFZ6_9PEZI</name>
<feature type="region of interest" description="Disordered" evidence="1">
    <location>
        <begin position="64"/>
        <end position="94"/>
    </location>
</feature>
<sequence length="157" mass="17449">GSPCQRCQNRRIKCSYRRQHRGPVRSRTTGRFRALLPRSNDQLVSVAASGRDAPLHTRSMTFGVEANQSKSEVGPKRPDQGYQPVPGPQAVDHSKPFLSRTIGHLAADIASEEGAALHPEFESGCRMIHWVVFQRFTPSGLAYNGLKEDYCVPLHLV</sequence>
<proteinExistence type="predicted"/>
<accession>A0ABQ9QFZ6</accession>
<evidence type="ECO:0008006" key="4">
    <source>
        <dbReference type="Google" id="ProtNLM"/>
    </source>
</evidence>
<gene>
    <name evidence="2" type="ORF">CTAM01_17309</name>
</gene>
<dbReference type="GeneID" id="85417532"/>
<organism evidence="2 3">
    <name type="scientific">Colletotrichum tamarilloi</name>
    <dbReference type="NCBI Taxonomy" id="1209934"/>
    <lineage>
        <taxon>Eukaryota</taxon>
        <taxon>Fungi</taxon>
        <taxon>Dikarya</taxon>
        <taxon>Ascomycota</taxon>
        <taxon>Pezizomycotina</taxon>
        <taxon>Sordariomycetes</taxon>
        <taxon>Hypocreomycetidae</taxon>
        <taxon>Glomerellales</taxon>
        <taxon>Glomerellaceae</taxon>
        <taxon>Colletotrichum</taxon>
        <taxon>Colletotrichum acutatum species complex</taxon>
    </lineage>
</organism>
<comment type="caution">
    <text evidence="2">The sequence shown here is derived from an EMBL/GenBank/DDBJ whole genome shotgun (WGS) entry which is preliminary data.</text>
</comment>
<feature type="non-terminal residue" evidence="2">
    <location>
        <position position="1"/>
    </location>
</feature>
<keyword evidence="3" id="KW-1185">Reference proteome</keyword>
<dbReference type="Proteomes" id="UP001227543">
    <property type="component" value="Unassembled WGS sequence"/>
</dbReference>